<protein>
    <submittedName>
        <fullName evidence="1">Uncharacterized protein</fullName>
    </submittedName>
</protein>
<comment type="caution">
    <text evidence="1">The sequence shown here is derived from an EMBL/GenBank/DDBJ whole genome shotgun (WGS) entry which is preliminary data.</text>
</comment>
<proteinExistence type="predicted"/>
<sequence>MGDKANRARNGFHKRFKFPLLVVMYDTFRWNGGSQAIGRWPAAKQVETGAEESPESLSPRTYETSGAGDGTLMPSPSLMSRRLRRRHTEGDSSPFDVKEGGFLQGLPASSRKIFRQVAVVFRPRRKTVSSASPPESLSEVSSASASGTSLSSNGDLPVDIDALRVEGPERLRRTPSVHEDAVEIRVSSVATAIINAATTGARAPTPIKNLDEKMDCSSDPAYAALMPILYELDALAENPRCKAIAAQNDDDDYRQFWETFSQLSAKDVLCAVYAIRAGALEMPDISDSTTTFPGAGLLCALWGLLASTLALYLYLRVPV</sequence>
<organism evidence="1 2">
    <name type="scientific">Trametes sanguinea</name>
    <dbReference type="NCBI Taxonomy" id="158606"/>
    <lineage>
        <taxon>Eukaryota</taxon>
        <taxon>Fungi</taxon>
        <taxon>Dikarya</taxon>
        <taxon>Basidiomycota</taxon>
        <taxon>Agaricomycotina</taxon>
        <taxon>Agaricomycetes</taxon>
        <taxon>Polyporales</taxon>
        <taxon>Polyporaceae</taxon>
        <taxon>Trametes</taxon>
    </lineage>
</organism>
<name>A0ACC1NC66_9APHY</name>
<gene>
    <name evidence="1" type="ORF">NUW54_g11531</name>
</gene>
<reference evidence="1" key="1">
    <citation type="submission" date="2022-08" db="EMBL/GenBank/DDBJ databases">
        <title>Genome Sequence of Pycnoporus sanguineus.</title>
        <authorList>
            <person name="Buettner E."/>
        </authorList>
    </citation>
    <scope>NUCLEOTIDE SEQUENCE</scope>
    <source>
        <strain evidence="1">CG-C14</strain>
    </source>
</reference>
<dbReference type="EMBL" id="JANSHE010004536">
    <property type="protein sequence ID" value="KAJ2976664.1"/>
    <property type="molecule type" value="Genomic_DNA"/>
</dbReference>
<dbReference type="Proteomes" id="UP001144978">
    <property type="component" value="Unassembled WGS sequence"/>
</dbReference>
<evidence type="ECO:0000313" key="2">
    <source>
        <dbReference type="Proteomes" id="UP001144978"/>
    </source>
</evidence>
<evidence type="ECO:0000313" key="1">
    <source>
        <dbReference type="EMBL" id="KAJ2976664.1"/>
    </source>
</evidence>
<keyword evidence="2" id="KW-1185">Reference proteome</keyword>
<accession>A0ACC1NC66</accession>